<dbReference type="AlphaFoldDB" id="A0A2S4W3E2"/>
<dbReference type="EMBL" id="PKSL01000008">
    <property type="protein sequence ID" value="POW16256.1"/>
    <property type="molecule type" value="Genomic_DNA"/>
</dbReference>
<evidence type="ECO:0000256" key="1">
    <source>
        <dbReference type="SAM" id="MobiDB-lite"/>
    </source>
</evidence>
<feature type="non-terminal residue" evidence="2">
    <location>
        <position position="340"/>
    </location>
</feature>
<comment type="caution">
    <text evidence="2">The sequence shown here is derived from an EMBL/GenBank/DDBJ whole genome shotgun (WGS) entry which is preliminary data.</text>
</comment>
<dbReference type="VEuPathDB" id="FungiDB:PSHT_13601"/>
<organism evidence="2 3">
    <name type="scientific">Puccinia striiformis</name>
    <dbReference type="NCBI Taxonomy" id="27350"/>
    <lineage>
        <taxon>Eukaryota</taxon>
        <taxon>Fungi</taxon>
        <taxon>Dikarya</taxon>
        <taxon>Basidiomycota</taxon>
        <taxon>Pucciniomycotina</taxon>
        <taxon>Pucciniomycetes</taxon>
        <taxon>Pucciniales</taxon>
        <taxon>Pucciniaceae</taxon>
        <taxon>Puccinia</taxon>
    </lineage>
</organism>
<feature type="region of interest" description="Disordered" evidence="1">
    <location>
        <begin position="143"/>
        <end position="191"/>
    </location>
</feature>
<evidence type="ECO:0000313" key="3">
    <source>
        <dbReference type="Proteomes" id="UP000239156"/>
    </source>
</evidence>
<keyword evidence="3" id="KW-1185">Reference proteome</keyword>
<gene>
    <name evidence="2" type="ORF">PSTT_01444</name>
</gene>
<feature type="compositionally biased region" description="Polar residues" evidence="1">
    <location>
        <begin position="156"/>
        <end position="175"/>
    </location>
</feature>
<name>A0A2S4W3E2_9BASI</name>
<protein>
    <submittedName>
        <fullName evidence="2">Uncharacterized protein</fullName>
    </submittedName>
</protein>
<evidence type="ECO:0000313" key="2">
    <source>
        <dbReference type="EMBL" id="POW16256.1"/>
    </source>
</evidence>
<proteinExistence type="predicted"/>
<feature type="compositionally biased region" description="Basic and acidic residues" evidence="1">
    <location>
        <begin position="176"/>
        <end position="187"/>
    </location>
</feature>
<reference evidence="2" key="1">
    <citation type="submission" date="2017-12" db="EMBL/GenBank/DDBJ databases">
        <title>Gene loss provides genomic basis for host adaptation in cereal stripe rust fungi.</title>
        <authorList>
            <person name="Xia C."/>
        </authorList>
    </citation>
    <scope>NUCLEOTIDE SEQUENCE [LARGE SCALE GENOMIC DNA]</scope>
    <source>
        <strain evidence="2">93-210</strain>
    </source>
</reference>
<sequence>LSPVPLEAPFIGRVLTQHNRPATHPQRDGHLNRPACLLSGYILLSNTTHTHPPHTEPQRIMSNNEPMPGGNDCLIKFGSRSDYNRFVAELRSQLRSYLITSCEENKIVIGSPDYLTAESVLMDVFMKYTLEFIRENLLVGGRPLTPPPEFGPATDPSRQQNGTSTGEQASRTSNNRSKDPKPERTRPCDTALNERVIRQQYALYDAAVDNTRKRKDLPGHIVQRVETAAQQCSEHLLSQTKELEQLEAVRLEQADVDPTQRWDVLNGKSIDLIPTLCVSDSWILSLCALAEPPDIQRTQDDFTGANHAICKLIESIPQLIQTASRAINLHEEVTKTLKTV</sequence>
<accession>A0A2S4W3E2</accession>
<dbReference type="Proteomes" id="UP000239156">
    <property type="component" value="Unassembled WGS sequence"/>
</dbReference>
<dbReference type="VEuPathDB" id="FungiDB:PSTT_01444"/>
<feature type="non-terminal residue" evidence="2">
    <location>
        <position position="1"/>
    </location>
</feature>